<sequence length="68" mass="7608">MQWLQLSPDQTLSCRGAESSKDRRIRRACTSVSERRDSWTSKVKIGDGSQAFCAMTPRPCSSLGRRSS</sequence>
<dbReference type="EMBL" id="CM012460">
    <property type="protein sequence ID" value="RVE55680.1"/>
    <property type="molecule type" value="Genomic_DNA"/>
</dbReference>
<protein>
    <submittedName>
        <fullName evidence="1">Uncharacterized protein</fullName>
    </submittedName>
</protein>
<name>A0A3S2LX63_ORYJA</name>
<accession>A0A3S2LX63</accession>
<dbReference type="AlphaFoldDB" id="A0A3S2LX63"/>
<reference evidence="1 2" key="2">
    <citation type="submission" date="2019-01" db="EMBL/GenBank/DDBJ databases">
        <title>A chromosome length genome reference of the Java medaka (oryzias javanicus).</title>
        <authorList>
            <person name="Herpin A."/>
            <person name="Takehana Y."/>
            <person name="Naruse K."/>
            <person name="Ansai S."/>
            <person name="Kawaguchi M."/>
        </authorList>
    </citation>
    <scope>NUCLEOTIDE SEQUENCE [LARGE SCALE GENOMIC DNA]</scope>
    <source>
        <strain evidence="1">RS831</strain>
        <tissue evidence="1">Whole body</tissue>
    </source>
</reference>
<evidence type="ECO:0000313" key="1">
    <source>
        <dbReference type="EMBL" id="RVE55680.1"/>
    </source>
</evidence>
<gene>
    <name evidence="1" type="ORF">OJAV_G00228580</name>
</gene>
<evidence type="ECO:0000313" key="2">
    <source>
        <dbReference type="Proteomes" id="UP000283210"/>
    </source>
</evidence>
<organism evidence="1 2">
    <name type="scientific">Oryzias javanicus</name>
    <name type="common">Javanese ricefish</name>
    <name type="synonym">Aplocheilus javanicus</name>
    <dbReference type="NCBI Taxonomy" id="123683"/>
    <lineage>
        <taxon>Eukaryota</taxon>
        <taxon>Metazoa</taxon>
        <taxon>Chordata</taxon>
        <taxon>Craniata</taxon>
        <taxon>Vertebrata</taxon>
        <taxon>Euteleostomi</taxon>
        <taxon>Actinopterygii</taxon>
        <taxon>Neopterygii</taxon>
        <taxon>Teleostei</taxon>
        <taxon>Neoteleostei</taxon>
        <taxon>Acanthomorphata</taxon>
        <taxon>Ovalentaria</taxon>
        <taxon>Atherinomorphae</taxon>
        <taxon>Beloniformes</taxon>
        <taxon>Adrianichthyidae</taxon>
        <taxon>Oryziinae</taxon>
        <taxon>Oryzias</taxon>
    </lineage>
</organism>
<keyword evidence="2" id="KW-1185">Reference proteome</keyword>
<dbReference type="Proteomes" id="UP000283210">
    <property type="component" value="Chromosome 24"/>
</dbReference>
<reference evidence="1 2" key="1">
    <citation type="submission" date="2018-11" db="EMBL/GenBank/DDBJ databases">
        <authorList>
            <person name="Lopez-Roques C."/>
            <person name="Donnadieu C."/>
            <person name="Bouchez O."/>
            <person name="Klopp C."/>
            <person name="Cabau C."/>
            <person name="Zahm M."/>
        </authorList>
    </citation>
    <scope>NUCLEOTIDE SEQUENCE [LARGE SCALE GENOMIC DNA]</scope>
    <source>
        <strain evidence="1">RS831</strain>
        <tissue evidence="1">Whole body</tissue>
    </source>
</reference>
<proteinExistence type="predicted"/>